<dbReference type="EMBL" id="MSKM01000019">
    <property type="protein sequence ID" value="OLO53572.1"/>
    <property type="molecule type" value="Genomic_DNA"/>
</dbReference>
<sequence>MSWIINGLAFVGCLTLIAIALLAWAVWRDDDPTTTTTRAQADAWQQAIATKQAHDLAAFHSAVAMTRRAQAAAAEPEEAANGKDEPGGANSPC</sequence>
<protein>
    <submittedName>
        <fullName evidence="2">Peptide synthetase</fullName>
    </submittedName>
</protein>
<name>A0A1Q8VYN4_9ACTO</name>
<proteinExistence type="predicted"/>
<evidence type="ECO:0000313" key="3">
    <source>
        <dbReference type="Proteomes" id="UP000185772"/>
    </source>
</evidence>
<dbReference type="AlphaFoldDB" id="A0A1Q8VYN4"/>
<comment type="caution">
    <text evidence="2">The sequence shown here is derived from an EMBL/GenBank/DDBJ whole genome shotgun (WGS) entry which is preliminary data.</text>
</comment>
<dbReference type="Proteomes" id="UP000185772">
    <property type="component" value="Unassembled WGS sequence"/>
</dbReference>
<reference evidence="2 3" key="1">
    <citation type="submission" date="2016-12" db="EMBL/GenBank/DDBJ databases">
        <title>Genomic comparison of strains in the 'Actinomyces naeslundii' group.</title>
        <authorList>
            <person name="Mughal S.R."/>
            <person name="Do T."/>
            <person name="Gilbert S.C."/>
            <person name="Witherden E.A."/>
            <person name="Didelot X."/>
            <person name="Beighton D."/>
        </authorList>
    </citation>
    <scope>NUCLEOTIDE SEQUENCE [LARGE SCALE GENOMIC DNA]</scope>
    <source>
        <strain evidence="2 3">MMRCO6-1</strain>
    </source>
</reference>
<accession>A0A1Q8VYN4</accession>
<evidence type="ECO:0000256" key="1">
    <source>
        <dbReference type="SAM" id="MobiDB-lite"/>
    </source>
</evidence>
<gene>
    <name evidence="2" type="ORF">BKH27_06030</name>
</gene>
<evidence type="ECO:0000313" key="2">
    <source>
        <dbReference type="EMBL" id="OLO53572.1"/>
    </source>
</evidence>
<dbReference type="RefSeq" id="WP_075371077.1">
    <property type="nucleotide sequence ID" value="NZ_MSKM01000019.1"/>
</dbReference>
<organism evidence="2 3">
    <name type="scientific">Actinomyces oris</name>
    <dbReference type="NCBI Taxonomy" id="544580"/>
    <lineage>
        <taxon>Bacteria</taxon>
        <taxon>Bacillati</taxon>
        <taxon>Actinomycetota</taxon>
        <taxon>Actinomycetes</taxon>
        <taxon>Actinomycetales</taxon>
        <taxon>Actinomycetaceae</taxon>
        <taxon>Actinomyces</taxon>
    </lineage>
</organism>
<feature type="region of interest" description="Disordered" evidence="1">
    <location>
        <begin position="69"/>
        <end position="93"/>
    </location>
</feature>